<dbReference type="InterPro" id="IPR027843">
    <property type="entry name" value="DUF4440"/>
</dbReference>
<dbReference type="Proteomes" id="UP001595733">
    <property type="component" value="Unassembled WGS sequence"/>
</dbReference>
<dbReference type="InterPro" id="IPR032710">
    <property type="entry name" value="NTF2-like_dom_sf"/>
</dbReference>
<dbReference type="EMBL" id="JBHSEF010000008">
    <property type="protein sequence ID" value="MFC4353585.1"/>
    <property type="molecule type" value="Genomic_DNA"/>
</dbReference>
<dbReference type="Gene3D" id="3.10.450.50">
    <property type="match status" value="1"/>
</dbReference>
<evidence type="ECO:0000256" key="1">
    <source>
        <dbReference type="SAM" id="SignalP"/>
    </source>
</evidence>
<evidence type="ECO:0000313" key="4">
    <source>
        <dbReference type="Proteomes" id="UP001595733"/>
    </source>
</evidence>
<feature type="domain" description="DUF4440" evidence="2">
    <location>
        <begin position="80"/>
        <end position="182"/>
    </location>
</feature>
<gene>
    <name evidence="3" type="ORF">ACFO0S_00730</name>
</gene>
<feature type="signal peptide" evidence="1">
    <location>
        <begin position="1"/>
        <end position="26"/>
    </location>
</feature>
<proteinExistence type="predicted"/>
<evidence type="ECO:0000313" key="3">
    <source>
        <dbReference type="EMBL" id="MFC4353585.1"/>
    </source>
</evidence>
<keyword evidence="4" id="KW-1185">Reference proteome</keyword>
<accession>A0ABV8UQT7</accession>
<dbReference type="Pfam" id="PF14534">
    <property type="entry name" value="DUF4440"/>
    <property type="match status" value="1"/>
</dbReference>
<sequence>MKKRVGWLVGLLIVLLLSACAGEEQAANENSTADLVPQGKQAIETHAAESTNEEQQVGFEIAGGVIEEAQNVPEQEKQQIVQAFEQYIEAFNHENIDDYMARISENPKGFDYEAEKEFVQETFEEYDTKRTPSDVTIIKYDEQEAQVFANLEIELEQHSTGGKVTTNGRQVTVFTKEDNNWLVTSVYFIRD</sequence>
<dbReference type="SUPFAM" id="SSF54427">
    <property type="entry name" value="NTF2-like"/>
    <property type="match status" value="1"/>
</dbReference>
<name>A0ABV8UQT7_9BACL</name>
<evidence type="ECO:0000259" key="2">
    <source>
        <dbReference type="Pfam" id="PF14534"/>
    </source>
</evidence>
<protein>
    <submittedName>
        <fullName evidence="3">Nuclear transport factor 2 family protein</fullName>
    </submittedName>
</protein>
<dbReference type="RefSeq" id="WP_378139117.1">
    <property type="nucleotide sequence ID" value="NZ_JBHSEF010000008.1"/>
</dbReference>
<dbReference type="PROSITE" id="PS51257">
    <property type="entry name" value="PROKAR_LIPOPROTEIN"/>
    <property type="match status" value="1"/>
</dbReference>
<keyword evidence="1" id="KW-0732">Signal</keyword>
<organism evidence="3 4">
    <name type="scientific">Chryseomicrobium palamuruense</name>
    <dbReference type="NCBI Taxonomy" id="682973"/>
    <lineage>
        <taxon>Bacteria</taxon>
        <taxon>Bacillati</taxon>
        <taxon>Bacillota</taxon>
        <taxon>Bacilli</taxon>
        <taxon>Bacillales</taxon>
        <taxon>Caryophanaceae</taxon>
        <taxon>Chryseomicrobium</taxon>
    </lineage>
</organism>
<feature type="chain" id="PRO_5045849237" evidence="1">
    <location>
        <begin position="27"/>
        <end position="191"/>
    </location>
</feature>
<reference evidence="4" key="1">
    <citation type="journal article" date="2019" name="Int. J. Syst. Evol. Microbiol.">
        <title>The Global Catalogue of Microorganisms (GCM) 10K type strain sequencing project: providing services to taxonomists for standard genome sequencing and annotation.</title>
        <authorList>
            <consortium name="The Broad Institute Genomics Platform"/>
            <consortium name="The Broad Institute Genome Sequencing Center for Infectious Disease"/>
            <person name="Wu L."/>
            <person name="Ma J."/>
        </authorList>
    </citation>
    <scope>NUCLEOTIDE SEQUENCE [LARGE SCALE GENOMIC DNA]</scope>
    <source>
        <strain evidence="4">CCUG 50353</strain>
    </source>
</reference>
<comment type="caution">
    <text evidence="3">The sequence shown here is derived from an EMBL/GenBank/DDBJ whole genome shotgun (WGS) entry which is preliminary data.</text>
</comment>